<protein>
    <recommendedName>
        <fullName evidence="3 8">Dihydrofolate reductase</fullName>
        <ecNumber evidence="3 8">1.5.1.3</ecNumber>
    </recommendedName>
</protein>
<evidence type="ECO:0000256" key="5">
    <source>
        <dbReference type="ARBA" id="ARBA00022857"/>
    </source>
</evidence>
<comment type="pathway">
    <text evidence="1 8">Cofactor biosynthesis; tetrahydrofolate biosynthesis; 5,6,7,8-tetrahydrofolate from 7,8-dihydrofolate: step 1/1.</text>
</comment>
<dbReference type="GO" id="GO:0006730">
    <property type="term" value="P:one-carbon metabolic process"/>
    <property type="evidence" value="ECO:0007669"/>
    <property type="project" value="UniProtKB-KW"/>
</dbReference>
<dbReference type="InterPro" id="IPR001796">
    <property type="entry name" value="DHFR_dom"/>
</dbReference>
<evidence type="ECO:0000259" key="10">
    <source>
        <dbReference type="PROSITE" id="PS51330"/>
    </source>
</evidence>
<dbReference type="GO" id="GO:0046654">
    <property type="term" value="P:tetrahydrofolate biosynthetic process"/>
    <property type="evidence" value="ECO:0007669"/>
    <property type="project" value="UniProtKB-UniPathway"/>
</dbReference>
<dbReference type="PROSITE" id="PS51330">
    <property type="entry name" value="DHFR_2"/>
    <property type="match status" value="1"/>
</dbReference>
<dbReference type="GO" id="GO:0070401">
    <property type="term" value="F:NADP+ binding"/>
    <property type="evidence" value="ECO:0007669"/>
    <property type="project" value="UniProtKB-ARBA"/>
</dbReference>
<feature type="region of interest" description="Disordered" evidence="9">
    <location>
        <begin position="138"/>
        <end position="160"/>
    </location>
</feature>
<dbReference type="RefSeq" id="WP_117390602.1">
    <property type="nucleotide sequence ID" value="NZ_QWDC01000001.1"/>
</dbReference>
<dbReference type="GO" id="GO:0004146">
    <property type="term" value="F:dihydrofolate reductase activity"/>
    <property type="evidence" value="ECO:0007669"/>
    <property type="project" value="UniProtKB-EC"/>
</dbReference>
<comment type="catalytic activity">
    <reaction evidence="8">
        <text>(6S)-5,6,7,8-tetrahydrofolate + NADP(+) = 7,8-dihydrofolate + NADPH + H(+)</text>
        <dbReference type="Rhea" id="RHEA:15009"/>
        <dbReference type="ChEBI" id="CHEBI:15378"/>
        <dbReference type="ChEBI" id="CHEBI:57451"/>
        <dbReference type="ChEBI" id="CHEBI:57453"/>
        <dbReference type="ChEBI" id="CHEBI:57783"/>
        <dbReference type="ChEBI" id="CHEBI:58349"/>
        <dbReference type="EC" id="1.5.1.3"/>
    </reaction>
</comment>
<dbReference type="EC" id="1.5.1.3" evidence="3 8"/>
<keyword evidence="5 8" id="KW-0521">NADP</keyword>
<dbReference type="GO" id="GO:0046655">
    <property type="term" value="P:folic acid metabolic process"/>
    <property type="evidence" value="ECO:0007669"/>
    <property type="project" value="TreeGrafter"/>
</dbReference>
<gene>
    <name evidence="11" type="ORF">D0C36_05835</name>
</gene>
<feature type="compositionally biased region" description="Basic and acidic residues" evidence="9">
    <location>
        <begin position="138"/>
        <end position="148"/>
    </location>
</feature>
<evidence type="ECO:0000256" key="6">
    <source>
        <dbReference type="ARBA" id="ARBA00023002"/>
    </source>
</evidence>
<accession>A0A372NY53</accession>
<comment type="function">
    <text evidence="7 8">Key enzyme in folate metabolism. Catalyzes an essential reaction for de novo glycine and purine synthesis, and for DNA precursor synthesis.</text>
</comment>
<feature type="domain" description="DHFR" evidence="10">
    <location>
        <begin position="2"/>
        <end position="159"/>
    </location>
</feature>
<sequence length="160" mass="18390">MIISIIVAIAENNAIGKNNQLLWHMPNDLKHFKEITSGRTIVMGRKTFDSVGKPLPKRRNIVVTRQEIEIPGCEVVKSIDEGLALCDGEDEVFIGGGAEIYRQAMDKTDRIYLTIIHKVFDADTFFPEIDYSQWNEVSRERHEPDEKNPLPYSFITLDRR</sequence>
<dbReference type="UniPathway" id="UPA00077">
    <property type="reaction ID" value="UER00158"/>
</dbReference>
<dbReference type="AlphaFoldDB" id="A0A372NY53"/>
<evidence type="ECO:0000256" key="8">
    <source>
        <dbReference type="PIRNR" id="PIRNR000194"/>
    </source>
</evidence>
<evidence type="ECO:0000313" key="11">
    <source>
        <dbReference type="EMBL" id="RFZ95045.1"/>
    </source>
</evidence>
<dbReference type="PIRSF" id="PIRSF000194">
    <property type="entry name" value="DHFR"/>
    <property type="match status" value="1"/>
</dbReference>
<evidence type="ECO:0000256" key="2">
    <source>
        <dbReference type="ARBA" id="ARBA00009539"/>
    </source>
</evidence>
<name>A0A372NY53_9SPHI</name>
<comment type="similarity">
    <text evidence="2 8">Belongs to the dihydrofolate reductase family.</text>
</comment>
<dbReference type="InterPro" id="IPR024072">
    <property type="entry name" value="DHFR-like_dom_sf"/>
</dbReference>
<dbReference type="EMBL" id="QWDC01000001">
    <property type="protein sequence ID" value="RFZ95045.1"/>
    <property type="molecule type" value="Genomic_DNA"/>
</dbReference>
<dbReference type="PANTHER" id="PTHR48069">
    <property type="entry name" value="DIHYDROFOLATE REDUCTASE"/>
    <property type="match status" value="1"/>
</dbReference>
<dbReference type="GO" id="GO:0005829">
    <property type="term" value="C:cytosol"/>
    <property type="evidence" value="ECO:0007669"/>
    <property type="project" value="TreeGrafter"/>
</dbReference>
<evidence type="ECO:0000256" key="3">
    <source>
        <dbReference type="ARBA" id="ARBA00012856"/>
    </source>
</evidence>
<dbReference type="Pfam" id="PF00186">
    <property type="entry name" value="DHFR_1"/>
    <property type="match status" value="1"/>
</dbReference>
<evidence type="ECO:0000256" key="1">
    <source>
        <dbReference type="ARBA" id="ARBA00004903"/>
    </source>
</evidence>
<dbReference type="PRINTS" id="PR00070">
    <property type="entry name" value="DHFR"/>
</dbReference>
<comment type="caution">
    <text evidence="11">The sequence shown here is derived from an EMBL/GenBank/DDBJ whole genome shotgun (WGS) entry which is preliminary data.</text>
</comment>
<dbReference type="Proteomes" id="UP000264217">
    <property type="component" value="Unassembled WGS sequence"/>
</dbReference>
<dbReference type="FunFam" id="3.40.430.10:FF:000001">
    <property type="entry name" value="Dihydrofolate reductase"/>
    <property type="match status" value="1"/>
</dbReference>
<keyword evidence="4 8" id="KW-0554">One-carbon metabolism</keyword>
<evidence type="ECO:0000256" key="7">
    <source>
        <dbReference type="ARBA" id="ARBA00025067"/>
    </source>
</evidence>
<dbReference type="Gene3D" id="3.40.430.10">
    <property type="entry name" value="Dihydrofolate Reductase, subunit A"/>
    <property type="match status" value="1"/>
</dbReference>
<dbReference type="OrthoDB" id="9804315at2"/>
<dbReference type="CDD" id="cd00209">
    <property type="entry name" value="DHFR"/>
    <property type="match status" value="1"/>
</dbReference>
<evidence type="ECO:0000256" key="9">
    <source>
        <dbReference type="SAM" id="MobiDB-lite"/>
    </source>
</evidence>
<organism evidence="11 12">
    <name type="scientific">Mucilaginibacter conchicola</name>
    <dbReference type="NCBI Taxonomy" id="2303333"/>
    <lineage>
        <taxon>Bacteria</taxon>
        <taxon>Pseudomonadati</taxon>
        <taxon>Bacteroidota</taxon>
        <taxon>Sphingobacteriia</taxon>
        <taxon>Sphingobacteriales</taxon>
        <taxon>Sphingobacteriaceae</taxon>
        <taxon>Mucilaginibacter</taxon>
    </lineage>
</organism>
<evidence type="ECO:0000313" key="12">
    <source>
        <dbReference type="Proteomes" id="UP000264217"/>
    </source>
</evidence>
<dbReference type="InterPro" id="IPR012259">
    <property type="entry name" value="DHFR"/>
</dbReference>
<dbReference type="PANTHER" id="PTHR48069:SF3">
    <property type="entry name" value="DIHYDROFOLATE REDUCTASE"/>
    <property type="match status" value="1"/>
</dbReference>
<reference evidence="11 12" key="1">
    <citation type="submission" date="2018-08" db="EMBL/GenBank/DDBJ databases">
        <title>Mucilaginibacter sp. MYSH2.</title>
        <authorList>
            <person name="Seo T."/>
        </authorList>
    </citation>
    <scope>NUCLEOTIDE SEQUENCE [LARGE SCALE GENOMIC DNA]</scope>
    <source>
        <strain evidence="11 12">MYSH2</strain>
    </source>
</reference>
<evidence type="ECO:0000256" key="4">
    <source>
        <dbReference type="ARBA" id="ARBA00022563"/>
    </source>
</evidence>
<keyword evidence="6 8" id="KW-0560">Oxidoreductase</keyword>
<dbReference type="GO" id="GO:0046452">
    <property type="term" value="P:dihydrofolate metabolic process"/>
    <property type="evidence" value="ECO:0007669"/>
    <property type="project" value="TreeGrafter"/>
</dbReference>
<proteinExistence type="inferred from homology"/>
<dbReference type="SUPFAM" id="SSF53597">
    <property type="entry name" value="Dihydrofolate reductase-like"/>
    <property type="match status" value="1"/>
</dbReference>
<keyword evidence="12" id="KW-1185">Reference proteome</keyword>